<evidence type="ECO:0000313" key="2">
    <source>
        <dbReference type="EMBL" id="GJM64523.1"/>
    </source>
</evidence>
<sequence>MKRLLILLIHLLSTIAVAQEIPEKDLQGSELIMVHINPEVTTHLVFSENIQTVDFSTDRLAGEMATANVLKLKPLPEDLENNDQLGVVTVICESYMAQFLLFPTQPKLATKNLLIGRNEGIDLIVPNVEIARPELEQIGMKVMNTKPKYHIVKAQDYKFEARLNNIYTVGNYFFVDVSLFNKTNIKYDIDQIRFKIEDKKIQKATNFQQVELHPEFALFNTKSFKKKYRNVFVFEKFTFPNQKVFSIEVSENQISGRTVNLRVDYSDVLNADTL</sequence>
<gene>
    <name evidence="2" type="ORF">PEDI_50750</name>
    <name evidence="3" type="ORF">PEDI_52490</name>
</gene>
<feature type="chain" id="PRO_5044710142" evidence="1">
    <location>
        <begin position="19"/>
        <end position="274"/>
    </location>
</feature>
<dbReference type="AlphaFoldDB" id="A0AAN4W5H6"/>
<keyword evidence="4" id="KW-1185">Reference proteome</keyword>
<dbReference type="EMBL" id="BQKE01000006">
    <property type="protein sequence ID" value="GJM64523.1"/>
    <property type="molecule type" value="Genomic_DNA"/>
</dbReference>
<dbReference type="RefSeq" id="WP_338239583.1">
    <property type="nucleotide sequence ID" value="NZ_BQKE01000006.1"/>
</dbReference>
<dbReference type="EMBL" id="BQKE01000006">
    <property type="protein sequence ID" value="GJM64697.1"/>
    <property type="molecule type" value="Genomic_DNA"/>
</dbReference>
<dbReference type="InterPro" id="IPR022298">
    <property type="entry name" value="Conjug_transposon_TraN"/>
</dbReference>
<comment type="caution">
    <text evidence="3">The sequence shown here is derived from an EMBL/GenBank/DDBJ whole genome shotgun (WGS) entry which is preliminary data.</text>
</comment>
<name>A0AAN4W5H6_9BACT</name>
<accession>A0AAN4W5H6</accession>
<organism evidence="3 4">
    <name type="scientific">Persicobacter diffluens</name>
    <dbReference type="NCBI Taxonomy" id="981"/>
    <lineage>
        <taxon>Bacteria</taxon>
        <taxon>Pseudomonadati</taxon>
        <taxon>Bacteroidota</taxon>
        <taxon>Cytophagia</taxon>
        <taxon>Cytophagales</taxon>
        <taxon>Persicobacteraceae</taxon>
        <taxon>Persicobacter</taxon>
    </lineage>
</organism>
<dbReference type="Pfam" id="PF13595">
    <property type="entry name" value="DUF4138"/>
    <property type="match status" value="1"/>
</dbReference>
<protein>
    <submittedName>
        <fullName evidence="3">Conjugative transposon protein TraN</fullName>
    </submittedName>
</protein>
<dbReference type="Proteomes" id="UP001310022">
    <property type="component" value="Unassembled WGS sequence"/>
</dbReference>
<reference evidence="3 4" key="1">
    <citation type="submission" date="2021-12" db="EMBL/GenBank/DDBJ databases">
        <title>Genome sequencing of bacteria with rrn-lacking chromosome and rrn-plasmid.</title>
        <authorList>
            <person name="Anda M."/>
            <person name="Iwasaki W."/>
        </authorList>
    </citation>
    <scope>NUCLEOTIDE SEQUENCE [LARGE SCALE GENOMIC DNA]</scope>
    <source>
        <strain evidence="3 4">NBRC 15940</strain>
    </source>
</reference>
<evidence type="ECO:0000313" key="3">
    <source>
        <dbReference type="EMBL" id="GJM64697.1"/>
    </source>
</evidence>
<dbReference type="NCBIfam" id="TIGR03780">
    <property type="entry name" value="Bac_Flav_CT_N"/>
    <property type="match status" value="1"/>
</dbReference>
<evidence type="ECO:0000313" key="4">
    <source>
        <dbReference type="Proteomes" id="UP001310022"/>
    </source>
</evidence>
<feature type="signal peptide" evidence="1">
    <location>
        <begin position="1"/>
        <end position="18"/>
    </location>
</feature>
<keyword evidence="1" id="KW-0732">Signal</keyword>
<proteinExistence type="predicted"/>
<evidence type="ECO:0000256" key="1">
    <source>
        <dbReference type="SAM" id="SignalP"/>
    </source>
</evidence>